<dbReference type="AlphaFoldDB" id="A0A2G5HTX2"/>
<protein>
    <submittedName>
        <fullName evidence="2">Uncharacterized protein</fullName>
    </submittedName>
</protein>
<accession>A0A2G5HTX2</accession>
<proteinExistence type="predicted"/>
<reference evidence="2 4" key="1">
    <citation type="submission" date="2015-10" db="EMBL/GenBank/DDBJ databases">
        <title>The cercosporin biosynthetic gene cluster was horizontally transferred to several fungal lineages and shown to be expanded in Cercospora beticola based on microsynteny with recipient genomes.</title>
        <authorList>
            <person name="De Jonge R."/>
            <person name="Ebert M.K."/>
            <person name="Suttle J.C."/>
            <person name="Jurick Ii W.M."/>
            <person name="Secor G.A."/>
            <person name="Thomma B.P."/>
            <person name="Van De Peer Y."/>
            <person name="Bolton M.D."/>
        </authorList>
    </citation>
    <scope>NUCLEOTIDE SEQUENCE [LARGE SCALE GENOMIC DNA]</scope>
    <source>
        <strain evidence="2 4">09-40</strain>
    </source>
</reference>
<name>A0A2G5HTX2_CERBT</name>
<gene>
    <name evidence="2" type="ORF">CB0940_10872</name>
    <name evidence="3" type="ORF">RHO25_012273</name>
</gene>
<dbReference type="Gene3D" id="1.20.5.990">
    <property type="entry name" value="Nemo cc2-lz domain - 1d5 darpin complex"/>
    <property type="match status" value="1"/>
</dbReference>
<reference evidence="3 5" key="2">
    <citation type="submission" date="2023-09" db="EMBL/GenBank/DDBJ databases">
        <title>Complete-Gapless Cercospora beticola genome.</title>
        <authorList>
            <person name="Wyatt N.A."/>
            <person name="Spanner R.E."/>
            <person name="Bolton M.D."/>
        </authorList>
    </citation>
    <scope>NUCLEOTIDE SEQUENCE [LARGE SCALE GENOMIC DNA]</scope>
    <source>
        <strain evidence="3">Cb09-40</strain>
    </source>
</reference>
<organism evidence="2 4">
    <name type="scientific">Cercospora beticola</name>
    <name type="common">Sugarbeet leaf spot fungus</name>
    <dbReference type="NCBI Taxonomy" id="122368"/>
    <lineage>
        <taxon>Eukaryota</taxon>
        <taxon>Fungi</taxon>
        <taxon>Dikarya</taxon>
        <taxon>Ascomycota</taxon>
        <taxon>Pezizomycotina</taxon>
        <taxon>Dothideomycetes</taxon>
        <taxon>Dothideomycetidae</taxon>
        <taxon>Mycosphaerellales</taxon>
        <taxon>Mycosphaerellaceae</taxon>
        <taxon>Cercospora</taxon>
    </lineage>
</organism>
<evidence type="ECO:0000256" key="1">
    <source>
        <dbReference type="SAM" id="Coils"/>
    </source>
</evidence>
<keyword evidence="1" id="KW-0175">Coiled coil</keyword>
<dbReference type="Proteomes" id="UP000230605">
    <property type="component" value="Chromosome 8"/>
</dbReference>
<keyword evidence="5" id="KW-1185">Reference proteome</keyword>
<dbReference type="EMBL" id="CP134191">
    <property type="protein sequence ID" value="WPB07612.1"/>
    <property type="molecule type" value="Genomic_DNA"/>
</dbReference>
<evidence type="ECO:0000313" key="3">
    <source>
        <dbReference type="EMBL" id="WPB07612.1"/>
    </source>
</evidence>
<evidence type="ECO:0000313" key="5">
    <source>
        <dbReference type="Proteomes" id="UP001302367"/>
    </source>
</evidence>
<evidence type="ECO:0000313" key="2">
    <source>
        <dbReference type="EMBL" id="PIA95994.1"/>
    </source>
</evidence>
<evidence type="ECO:0000313" key="4">
    <source>
        <dbReference type="Proteomes" id="UP000230605"/>
    </source>
</evidence>
<sequence length="225" mass="25229">MPATAENPSTDSARLLKELEEKESELTAMKNEITRLREAVGRQNEAIELFKVQQQVYNSDISPDSNLKRTETVLREEWLMRDKADEDINESLGGAMVIASVIAVLLFCLETLLPEKPSEAKDVKVVTARRFALKGIAHNEKLREVVNSFYRELNKFGGKQVCEPNLERISLESVGWESGHGVQKKPVPLATESIDPKGLPCMSEISKSMGAVELKEKGYRKQGRE</sequence>
<dbReference type="Proteomes" id="UP001302367">
    <property type="component" value="Chromosome 8"/>
</dbReference>
<dbReference type="EMBL" id="LKMD01000103">
    <property type="protein sequence ID" value="PIA95994.1"/>
    <property type="molecule type" value="Genomic_DNA"/>
</dbReference>
<feature type="coiled-coil region" evidence="1">
    <location>
        <begin position="12"/>
        <end position="46"/>
    </location>
</feature>